<keyword evidence="2" id="KW-1185">Reference proteome</keyword>
<evidence type="ECO:0000313" key="2">
    <source>
        <dbReference type="Proteomes" id="UP001056649"/>
    </source>
</evidence>
<dbReference type="RefSeq" id="WP_251859273.1">
    <property type="nucleotide sequence ID" value="NZ_CP090569.1"/>
</dbReference>
<accession>A0A9J7A0X1</accession>
<gene>
    <name evidence="1" type="ORF">L0Y14_05905</name>
</gene>
<name>A0A9J7A0X1_9GAMM</name>
<protein>
    <submittedName>
        <fullName evidence="1">Uncharacterized protein</fullName>
    </submittedName>
</protein>
<organism evidence="1 2">
    <name type="scientific">Candidatus Endoriftia persephonae</name>
    <dbReference type="NCBI Taxonomy" id="393765"/>
    <lineage>
        <taxon>Bacteria</taxon>
        <taxon>Pseudomonadati</taxon>
        <taxon>Pseudomonadota</taxon>
        <taxon>Gammaproteobacteria</taxon>
        <taxon>Chromatiales</taxon>
        <taxon>Sedimenticolaceae</taxon>
        <taxon>Candidatus Endoriftia</taxon>
    </lineage>
</organism>
<proteinExistence type="predicted"/>
<dbReference type="Proteomes" id="UP001056649">
    <property type="component" value="Chromosome"/>
</dbReference>
<sequence length="87" mass="9531">MSVPDFLAKHGIRRVEDNIPSGHQLRVGTSVFFLLFKDELMSACTVSSEAAAPVQAPIAVEPDPDELELLAAMETIARIQKKRRGGR</sequence>
<dbReference type="KEGG" id="eps:L0Y14_05905"/>
<dbReference type="AlphaFoldDB" id="A0A9J7A0X1"/>
<evidence type="ECO:0000313" key="1">
    <source>
        <dbReference type="EMBL" id="USF88766.1"/>
    </source>
</evidence>
<reference evidence="1" key="1">
    <citation type="journal article" date="2022" name="Mol. Ecol. Resour.">
        <title>The complete and closed genome of the facultative generalist Candidatus Endoriftia persephone from deep-sea hydrothermal vents.</title>
        <authorList>
            <person name="de Oliveira A.L."/>
            <person name="Srivastava A."/>
            <person name="Espada-Hinojosa S."/>
            <person name="Bright M."/>
        </authorList>
    </citation>
    <scope>NUCLEOTIDE SEQUENCE</scope>
    <source>
        <strain evidence="1">Tica-EPR-9o50.N</strain>
    </source>
</reference>
<dbReference type="EMBL" id="CP090569">
    <property type="protein sequence ID" value="USF88766.1"/>
    <property type="molecule type" value="Genomic_DNA"/>
</dbReference>